<reference evidence="2 3" key="1">
    <citation type="submission" date="2017-04" db="EMBL/GenBank/DDBJ databases">
        <title>Draft genome sequence of Zooshikella ganghwensis VG4 isolated from Red Sea sediments.</title>
        <authorList>
            <person name="Rehman Z."/>
            <person name="Alam I."/>
            <person name="Kamau A."/>
            <person name="Bajic V."/>
            <person name="Leiknes T."/>
        </authorList>
    </citation>
    <scope>NUCLEOTIDE SEQUENCE [LARGE SCALE GENOMIC DNA]</scope>
    <source>
        <strain evidence="2 3">VG4</strain>
    </source>
</reference>
<keyword evidence="3" id="KW-1185">Reference proteome</keyword>
<sequence length="81" mass="9448">MKLWYLVIIHSINSLLKSQSLQHDLVCHQLTKNQEAKKQLVYIIWVIATFFMLTCTPLLPVVIIIMLITTFLGFMILDETE</sequence>
<evidence type="ECO:0000313" key="3">
    <source>
        <dbReference type="Proteomes" id="UP000257039"/>
    </source>
</evidence>
<dbReference type="EMBL" id="NDXW01000001">
    <property type="protein sequence ID" value="RDH42244.1"/>
    <property type="molecule type" value="Genomic_DNA"/>
</dbReference>
<dbReference type="AlphaFoldDB" id="A0A4P9VIR7"/>
<evidence type="ECO:0000313" key="2">
    <source>
        <dbReference type="EMBL" id="RDH42244.1"/>
    </source>
</evidence>
<organism evidence="2 3">
    <name type="scientific">Zooshikella ganghwensis</name>
    <dbReference type="NCBI Taxonomy" id="202772"/>
    <lineage>
        <taxon>Bacteria</taxon>
        <taxon>Pseudomonadati</taxon>
        <taxon>Pseudomonadota</taxon>
        <taxon>Gammaproteobacteria</taxon>
        <taxon>Oceanospirillales</taxon>
        <taxon>Zooshikellaceae</taxon>
        <taxon>Zooshikella</taxon>
    </lineage>
</organism>
<keyword evidence="1" id="KW-1133">Transmembrane helix</keyword>
<proteinExistence type="predicted"/>
<comment type="caution">
    <text evidence="2">The sequence shown here is derived from an EMBL/GenBank/DDBJ whole genome shotgun (WGS) entry which is preliminary data.</text>
</comment>
<dbReference type="Proteomes" id="UP000257039">
    <property type="component" value="Unassembled WGS sequence"/>
</dbReference>
<accession>A0A4P9VIR7</accession>
<keyword evidence="1" id="KW-0472">Membrane</keyword>
<evidence type="ECO:0000256" key="1">
    <source>
        <dbReference type="SAM" id="Phobius"/>
    </source>
</evidence>
<name>A0A4P9VIR7_9GAMM</name>
<keyword evidence="1" id="KW-0812">Transmembrane</keyword>
<feature type="transmembrane region" description="Helical" evidence="1">
    <location>
        <begin position="42"/>
        <end position="75"/>
    </location>
</feature>
<protein>
    <submittedName>
        <fullName evidence="2">Uncharacterized protein</fullName>
    </submittedName>
</protein>
<gene>
    <name evidence="2" type="ORF">B9G39_01605</name>
</gene>
<dbReference type="RefSeq" id="WP_094785777.1">
    <property type="nucleotide sequence ID" value="NZ_NDXW01000001.1"/>
</dbReference>